<dbReference type="EMBL" id="FNHI01000043">
    <property type="protein sequence ID" value="SDN80924.1"/>
    <property type="molecule type" value="Genomic_DNA"/>
</dbReference>
<dbReference type="GO" id="GO:0016491">
    <property type="term" value="F:oxidoreductase activity"/>
    <property type="evidence" value="ECO:0007669"/>
    <property type="project" value="UniProtKB-KW"/>
</dbReference>
<protein>
    <submittedName>
        <fullName evidence="3">Short chain dehydrogenase</fullName>
    </submittedName>
</protein>
<evidence type="ECO:0000256" key="2">
    <source>
        <dbReference type="ARBA" id="ARBA00023002"/>
    </source>
</evidence>
<dbReference type="Gene3D" id="3.40.50.720">
    <property type="entry name" value="NAD(P)-binding Rossmann-like Domain"/>
    <property type="match status" value="1"/>
</dbReference>
<accession>A0A1H0EEQ7</accession>
<dbReference type="SUPFAM" id="SSF51735">
    <property type="entry name" value="NAD(P)-binding Rossmann-fold domains"/>
    <property type="match status" value="1"/>
</dbReference>
<name>A0A1H0EEQ7_9ACTN</name>
<organism evidence="3 4">
    <name type="scientific">Streptomyces wuyuanensis</name>
    <dbReference type="NCBI Taxonomy" id="1196353"/>
    <lineage>
        <taxon>Bacteria</taxon>
        <taxon>Bacillati</taxon>
        <taxon>Actinomycetota</taxon>
        <taxon>Actinomycetes</taxon>
        <taxon>Kitasatosporales</taxon>
        <taxon>Streptomycetaceae</taxon>
        <taxon>Streptomyces</taxon>
    </lineage>
</organism>
<dbReference type="Pfam" id="PF00106">
    <property type="entry name" value="adh_short"/>
    <property type="match status" value="1"/>
</dbReference>
<dbReference type="InterPro" id="IPR002347">
    <property type="entry name" value="SDR_fam"/>
</dbReference>
<dbReference type="InterPro" id="IPR036291">
    <property type="entry name" value="NAD(P)-bd_dom_sf"/>
</dbReference>
<evidence type="ECO:0000313" key="4">
    <source>
        <dbReference type="Proteomes" id="UP000199063"/>
    </source>
</evidence>
<evidence type="ECO:0000256" key="1">
    <source>
        <dbReference type="ARBA" id="ARBA00006484"/>
    </source>
</evidence>
<gene>
    <name evidence="3" type="ORF">SAMN05444921_14323</name>
</gene>
<dbReference type="Proteomes" id="UP000199063">
    <property type="component" value="Unassembled WGS sequence"/>
</dbReference>
<sequence length="168" mass="17125">MVTGSLQGETVLVVGRGSGIARAIVDAAVAEGTHVVTAGRNRVALEAAHTDTTVSVKYVDVTDDTSIAAPADEVGSVHHVVSTVSARARGAVGELSPEAIPLSFHTKGVDPIMPAQTLRSEDAEDGSFVLFSGGGPSRAGSRFSHGGGDQRFGERSDPFAGCLLTLNA</sequence>
<proteinExistence type="inferred from homology"/>
<keyword evidence="4" id="KW-1185">Reference proteome</keyword>
<comment type="similarity">
    <text evidence="1">Belongs to the short-chain dehydrogenases/reductases (SDR) family.</text>
</comment>
<dbReference type="PANTHER" id="PTHR43477:SF1">
    <property type="entry name" value="DIHYDROANTICAPSIN 7-DEHYDROGENASE"/>
    <property type="match status" value="1"/>
</dbReference>
<keyword evidence="2" id="KW-0560">Oxidoreductase</keyword>
<evidence type="ECO:0000313" key="3">
    <source>
        <dbReference type="EMBL" id="SDN80924.1"/>
    </source>
</evidence>
<dbReference type="STRING" id="1196353.SAMN05444921_14323"/>
<dbReference type="InterPro" id="IPR051122">
    <property type="entry name" value="SDR_DHRS6-like"/>
</dbReference>
<reference evidence="4" key="1">
    <citation type="submission" date="2016-10" db="EMBL/GenBank/DDBJ databases">
        <authorList>
            <person name="Varghese N."/>
            <person name="Submissions S."/>
        </authorList>
    </citation>
    <scope>NUCLEOTIDE SEQUENCE [LARGE SCALE GENOMIC DNA]</scope>
    <source>
        <strain evidence="4">CGMCC 4.7042</strain>
    </source>
</reference>
<dbReference type="AlphaFoldDB" id="A0A1H0EEQ7"/>
<dbReference type="PANTHER" id="PTHR43477">
    <property type="entry name" value="DIHYDROANTICAPSIN 7-DEHYDROGENASE"/>
    <property type="match status" value="1"/>
</dbReference>